<name>A0A0F9QKK6_9ZZZZ</name>
<reference evidence="1" key="1">
    <citation type="journal article" date="2015" name="Nature">
        <title>Complex archaea that bridge the gap between prokaryotes and eukaryotes.</title>
        <authorList>
            <person name="Spang A."/>
            <person name="Saw J.H."/>
            <person name="Jorgensen S.L."/>
            <person name="Zaremba-Niedzwiedzka K."/>
            <person name="Martijn J."/>
            <person name="Lind A.E."/>
            <person name="van Eijk R."/>
            <person name="Schleper C."/>
            <person name="Guy L."/>
            <person name="Ettema T.J."/>
        </authorList>
    </citation>
    <scope>NUCLEOTIDE SEQUENCE</scope>
</reference>
<dbReference type="AlphaFoldDB" id="A0A0F9QKK6"/>
<comment type="caution">
    <text evidence="1">The sequence shown here is derived from an EMBL/GenBank/DDBJ whole genome shotgun (WGS) entry which is preliminary data.</text>
</comment>
<proteinExistence type="predicted"/>
<gene>
    <name evidence="1" type="ORF">LCGC14_1083230</name>
</gene>
<sequence>MVVSSITIRNDVYNAIRTLLVANKPSYTDKDDNIREYTILSEFSRDNPSFPQIVINSANINVSLITLDGGTNEQMVDVQLDFYEKQDFGFGAIESGIDSVQNTILTNQSSLKDDDKLVLMEEPFDESNPANFEENNQQINTKSFIIKLKLT</sequence>
<accession>A0A0F9QKK6</accession>
<evidence type="ECO:0000313" key="1">
    <source>
        <dbReference type="EMBL" id="KKN05843.1"/>
    </source>
</evidence>
<dbReference type="EMBL" id="LAZR01004756">
    <property type="protein sequence ID" value="KKN05843.1"/>
    <property type="molecule type" value="Genomic_DNA"/>
</dbReference>
<protein>
    <submittedName>
        <fullName evidence="1">Uncharacterized protein</fullName>
    </submittedName>
</protein>
<organism evidence="1">
    <name type="scientific">marine sediment metagenome</name>
    <dbReference type="NCBI Taxonomy" id="412755"/>
    <lineage>
        <taxon>unclassified sequences</taxon>
        <taxon>metagenomes</taxon>
        <taxon>ecological metagenomes</taxon>
    </lineage>
</organism>